<keyword evidence="1" id="KW-0540">Nuclease</keyword>
<protein>
    <submittedName>
        <fullName evidence="1">Eco29kI family restriction endonuclease</fullName>
        <ecNumber evidence="1">3.1.21.-</ecNumber>
    </submittedName>
</protein>
<organism evidence="1">
    <name type="scientific">Candidatus Electrothrix aestuarii</name>
    <dbReference type="NCBI Taxonomy" id="3062594"/>
    <lineage>
        <taxon>Bacteria</taxon>
        <taxon>Pseudomonadati</taxon>
        <taxon>Thermodesulfobacteriota</taxon>
        <taxon>Desulfobulbia</taxon>
        <taxon>Desulfobulbales</taxon>
        <taxon>Desulfobulbaceae</taxon>
        <taxon>Candidatus Electrothrix</taxon>
    </lineage>
</organism>
<dbReference type="EMBL" id="CP159373">
    <property type="protein sequence ID" value="XCN72520.1"/>
    <property type="molecule type" value="Genomic_DNA"/>
</dbReference>
<dbReference type="AlphaFoldDB" id="A0AAU8LTY7"/>
<gene>
    <name evidence="1" type="ORF">Q3M24_19860</name>
</gene>
<keyword evidence="1" id="KW-0255">Endonuclease</keyword>
<proteinExistence type="predicted"/>
<evidence type="ECO:0000313" key="1">
    <source>
        <dbReference type="EMBL" id="XCN72520.1"/>
    </source>
</evidence>
<keyword evidence="1" id="KW-0378">Hydrolase</keyword>
<reference evidence="1" key="1">
    <citation type="journal article" date="2024" name="Syst. Appl. Microbiol.">
        <title>First single-strain enrichments of Electrothrix cable bacteria, description of E. aestuarii sp. nov. and E. rattekaaiensis sp. nov., and proposal of a cable bacteria taxonomy following the rules of the SeqCode.</title>
        <authorList>
            <person name="Plum-Jensen L.E."/>
            <person name="Schramm A."/>
            <person name="Marshall I.P.G."/>
        </authorList>
    </citation>
    <scope>NUCLEOTIDE SEQUENCE</scope>
    <source>
        <strain evidence="1">Rat1</strain>
    </source>
</reference>
<reference evidence="1" key="2">
    <citation type="submission" date="2024-06" db="EMBL/GenBank/DDBJ databases">
        <authorList>
            <person name="Plum-Jensen L.E."/>
            <person name="Schramm A."/>
            <person name="Marshall I.P.G."/>
        </authorList>
    </citation>
    <scope>NUCLEOTIDE SEQUENCE</scope>
    <source>
        <strain evidence="1">Rat1</strain>
    </source>
</reference>
<name>A0AAU8LTY7_9BACT</name>
<dbReference type="GO" id="GO:0004519">
    <property type="term" value="F:endonuclease activity"/>
    <property type="evidence" value="ECO:0007669"/>
    <property type="project" value="UniProtKB-KW"/>
</dbReference>
<dbReference type="GO" id="GO:0016787">
    <property type="term" value="F:hydrolase activity"/>
    <property type="evidence" value="ECO:0007669"/>
    <property type="project" value="UniProtKB-KW"/>
</dbReference>
<accession>A0AAU8LTY7</accession>
<dbReference type="EC" id="3.1.21.-" evidence="1"/>
<dbReference type="KEGG" id="eaj:Q3M24_19860"/>
<sequence length="216" mass="24957">MIRFNRNEHVFHSPDFEEIIKDTIRFFNGTPVLPLPIPERFSGTGVYAIYCTARSGIYKEFHEINRISYVVPIYIGKAVPKGWRQARTYSSDRADSYELNNRIREHGRNLEAVDGIEPEDFRCRFMILEGTESDLIGTVEAALIRSYKPLWNTLIDGFGNHDPGSGRYEQAMSDWDVCHPGRSWADKCRGKHSERKLLLDNITEFMTILKETYGSN</sequence>
<dbReference type="InterPro" id="IPR018575">
    <property type="entry name" value="Restrct_endonuc_II_Eco29kI"/>
</dbReference>
<dbReference type="Pfam" id="PF09517">
    <property type="entry name" value="RE_Eco29kI"/>
    <property type="match status" value="1"/>
</dbReference>